<dbReference type="Proteomes" id="UP000091820">
    <property type="component" value="Unassembled WGS sequence"/>
</dbReference>
<evidence type="ECO:0000313" key="2">
    <source>
        <dbReference type="Proteomes" id="UP000091820"/>
    </source>
</evidence>
<protein>
    <submittedName>
        <fullName evidence="1">Uncharacterized protein</fullName>
    </submittedName>
</protein>
<keyword evidence="2" id="KW-1185">Reference proteome</keyword>
<name>A0A1A9W1L5_9MUSC</name>
<reference evidence="2" key="1">
    <citation type="submission" date="2014-03" db="EMBL/GenBank/DDBJ databases">
        <authorList>
            <person name="Aksoy S."/>
            <person name="Warren W."/>
            <person name="Wilson R.K."/>
        </authorList>
    </citation>
    <scope>NUCLEOTIDE SEQUENCE [LARGE SCALE GENOMIC DNA]</scope>
    <source>
        <strain evidence="2">IAEA</strain>
    </source>
</reference>
<accession>A0A1A9W1L5</accession>
<proteinExistence type="predicted"/>
<dbReference type="AlphaFoldDB" id="A0A1A9W1L5"/>
<organism evidence="1 2">
    <name type="scientific">Glossina brevipalpis</name>
    <dbReference type="NCBI Taxonomy" id="37001"/>
    <lineage>
        <taxon>Eukaryota</taxon>
        <taxon>Metazoa</taxon>
        <taxon>Ecdysozoa</taxon>
        <taxon>Arthropoda</taxon>
        <taxon>Hexapoda</taxon>
        <taxon>Insecta</taxon>
        <taxon>Pterygota</taxon>
        <taxon>Neoptera</taxon>
        <taxon>Endopterygota</taxon>
        <taxon>Diptera</taxon>
        <taxon>Brachycera</taxon>
        <taxon>Muscomorpha</taxon>
        <taxon>Hippoboscoidea</taxon>
        <taxon>Glossinidae</taxon>
        <taxon>Glossina</taxon>
    </lineage>
</organism>
<evidence type="ECO:0000313" key="1">
    <source>
        <dbReference type="EnsemblMetazoa" id="GBRI003048-PA"/>
    </source>
</evidence>
<reference evidence="1" key="2">
    <citation type="submission" date="2020-05" db="UniProtKB">
        <authorList>
            <consortium name="EnsemblMetazoa"/>
        </authorList>
    </citation>
    <scope>IDENTIFICATION</scope>
    <source>
        <strain evidence="1">IAEA</strain>
    </source>
</reference>
<dbReference type="VEuPathDB" id="VectorBase:GBRI003048"/>
<dbReference type="EnsemblMetazoa" id="GBRI003048-RA">
    <property type="protein sequence ID" value="GBRI003048-PA"/>
    <property type="gene ID" value="GBRI003048"/>
</dbReference>
<sequence>MMHNLTYACSRNNRNIFQKCSIASKNFRLQCDISHTTVPTFTITTTTTTTTKPTTSNSISFGPTLTETNKLPANVRDVNNAFIRPNLSYPIIAETSRIEVIRNSVKEKEHILKKWNFFMFNSSFPTYFLLRSTLQFYLNIFHGSINESISRKRNRTLKISYRPSKKDCYVQQSSYGGIETDVTLVYPGNNTSVIANSN</sequence>